<dbReference type="Proteomes" id="UP000789901">
    <property type="component" value="Unassembled WGS sequence"/>
</dbReference>
<evidence type="ECO:0000313" key="2">
    <source>
        <dbReference type="Proteomes" id="UP000789901"/>
    </source>
</evidence>
<dbReference type="EMBL" id="CAJVQB010007274">
    <property type="protein sequence ID" value="CAG8700317.1"/>
    <property type="molecule type" value="Genomic_DNA"/>
</dbReference>
<name>A0ABN7UY49_GIGMA</name>
<sequence length="46" mass="5397">GFSMDSVLISIEVRELLPHTYQFENLESYTIKEGWFKLDRSIISGF</sequence>
<organism evidence="1 2">
    <name type="scientific">Gigaspora margarita</name>
    <dbReference type="NCBI Taxonomy" id="4874"/>
    <lineage>
        <taxon>Eukaryota</taxon>
        <taxon>Fungi</taxon>
        <taxon>Fungi incertae sedis</taxon>
        <taxon>Mucoromycota</taxon>
        <taxon>Glomeromycotina</taxon>
        <taxon>Glomeromycetes</taxon>
        <taxon>Diversisporales</taxon>
        <taxon>Gigasporaceae</taxon>
        <taxon>Gigaspora</taxon>
    </lineage>
</organism>
<comment type="caution">
    <text evidence="1">The sequence shown here is derived from an EMBL/GenBank/DDBJ whole genome shotgun (WGS) entry which is preliminary data.</text>
</comment>
<gene>
    <name evidence="1" type="ORF">GMARGA_LOCUS12081</name>
</gene>
<accession>A0ABN7UY49</accession>
<protein>
    <submittedName>
        <fullName evidence="1">42213_t:CDS:1</fullName>
    </submittedName>
</protein>
<feature type="non-terminal residue" evidence="1">
    <location>
        <position position="1"/>
    </location>
</feature>
<keyword evidence="2" id="KW-1185">Reference proteome</keyword>
<evidence type="ECO:0000313" key="1">
    <source>
        <dbReference type="EMBL" id="CAG8700317.1"/>
    </source>
</evidence>
<reference evidence="1 2" key="1">
    <citation type="submission" date="2021-06" db="EMBL/GenBank/DDBJ databases">
        <authorList>
            <person name="Kallberg Y."/>
            <person name="Tangrot J."/>
            <person name="Rosling A."/>
        </authorList>
    </citation>
    <scope>NUCLEOTIDE SEQUENCE [LARGE SCALE GENOMIC DNA]</scope>
    <source>
        <strain evidence="1 2">120-4 pot B 10/14</strain>
    </source>
</reference>
<proteinExistence type="predicted"/>